<name>A0A820B1R6_9BILA</name>
<protein>
    <submittedName>
        <fullName evidence="1">Uncharacterized protein</fullName>
    </submittedName>
</protein>
<organism evidence="1 2">
    <name type="scientific">Rotaria sordida</name>
    <dbReference type="NCBI Taxonomy" id="392033"/>
    <lineage>
        <taxon>Eukaryota</taxon>
        <taxon>Metazoa</taxon>
        <taxon>Spiralia</taxon>
        <taxon>Gnathifera</taxon>
        <taxon>Rotifera</taxon>
        <taxon>Eurotatoria</taxon>
        <taxon>Bdelloidea</taxon>
        <taxon>Philodinida</taxon>
        <taxon>Philodinidae</taxon>
        <taxon>Rotaria</taxon>
    </lineage>
</organism>
<dbReference type="Proteomes" id="UP000663836">
    <property type="component" value="Unassembled WGS sequence"/>
</dbReference>
<evidence type="ECO:0000313" key="1">
    <source>
        <dbReference type="EMBL" id="CAF4192131.1"/>
    </source>
</evidence>
<accession>A0A820B1R6</accession>
<comment type="caution">
    <text evidence="1">The sequence shown here is derived from an EMBL/GenBank/DDBJ whole genome shotgun (WGS) entry which is preliminary data.</text>
</comment>
<sequence>MRVSMQGLSDLDNDLKDLIIDCWK</sequence>
<feature type="non-terminal residue" evidence="1">
    <location>
        <position position="24"/>
    </location>
</feature>
<proteinExistence type="predicted"/>
<dbReference type="AlphaFoldDB" id="A0A820B1R6"/>
<evidence type="ECO:0000313" key="2">
    <source>
        <dbReference type="Proteomes" id="UP000663836"/>
    </source>
</evidence>
<dbReference type="EMBL" id="CAJOBD010013605">
    <property type="protein sequence ID" value="CAF4192131.1"/>
    <property type="molecule type" value="Genomic_DNA"/>
</dbReference>
<gene>
    <name evidence="1" type="ORF">JBS370_LOCUS36081</name>
</gene>
<reference evidence="1" key="1">
    <citation type="submission" date="2021-02" db="EMBL/GenBank/DDBJ databases">
        <authorList>
            <person name="Nowell W R."/>
        </authorList>
    </citation>
    <scope>NUCLEOTIDE SEQUENCE</scope>
</reference>